<accession>A0A226C385</accession>
<dbReference type="InterPro" id="IPR006139">
    <property type="entry name" value="D-isomer_2_OHA_DH_cat_dom"/>
</dbReference>
<dbReference type="OrthoDB" id="9805416at2"/>
<keyword evidence="8" id="KW-1185">Reference proteome</keyword>
<dbReference type="SUPFAM" id="SSF52283">
    <property type="entry name" value="Formate/glycerate dehydrogenase catalytic domain-like"/>
    <property type="match status" value="1"/>
</dbReference>
<sequence>MKILYTGNLKEDHRHDLLSDFPQVDLVSTANESIMDIEICDSDIFISWGRFITPERIARGKNLKWVHALSTGVDKFLIPEIISSDMLLSNSRGIHKEQISEHVFSFLLPYVRRQFDYRKMQKRKEWEHLTISGLANKTIGIVGLGSIGEEIAKKAKVFDMTVVATKKNPTNSIFVDKMYSSKELNKILPMVDFLVLIVPLTDETQNLIGEKELSLMKKSAFLVNMARGGVVDEKALYKALIDNEIAGAGLDVFSKEPLPQDSPLWELDNCYITPHVGGVSPDYTKKAMALFKENLQAYISGKELPTKVDKHKGY</sequence>
<dbReference type="InterPro" id="IPR029752">
    <property type="entry name" value="D-isomer_DH_CS1"/>
</dbReference>
<dbReference type="GO" id="GO:0016616">
    <property type="term" value="F:oxidoreductase activity, acting on the CH-OH group of donors, NAD or NADP as acceptor"/>
    <property type="evidence" value="ECO:0007669"/>
    <property type="project" value="InterPro"/>
</dbReference>
<keyword evidence="3" id="KW-0520">NAD</keyword>
<dbReference type="GO" id="GO:0051287">
    <property type="term" value="F:NAD binding"/>
    <property type="evidence" value="ECO:0007669"/>
    <property type="project" value="InterPro"/>
</dbReference>
<proteinExistence type="inferred from homology"/>
<dbReference type="EMBL" id="NIQC01000001">
    <property type="protein sequence ID" value="OWZ84919.1"/>
    <property type="molecule type" value="Genomic_DNA"/>
</dbReference>
<dbReference type="InterPro" id="IPR036291">
    <property type="entry name" value="NAD(P)-bd_dom_sf"/>
</dbReference>
<organism evidence="7 8">
    <name type="scientific">Natranaerobius trueperi</name>
    <dbReference type="NCBI Taxonomy" id="759412"/>
    <lineage>
        <taxon>Bacteria</taxon>
        <taxon>Bacillati</taxon>
        <taxon>Bacillota</taxon>
        <taxon>Clostridia</taxon>
        <taxon>Natranaerobiales</taxon>
        <taxon>Natranaerobiaceae</taxon>
        <taxon>Natranaerobius</taxon>
    </lineage>
</organism>
<dbReference type="PANTHER" id="PTHR43333:SF1">
    <property type="entry name" value="D-ISOMER SPECIFIC 2-HYDROXYACID DEHYDROGENASE NAD-BINDING DOMAIN-CONTAINING PROTEIN"/>
    <property type="match status" value="1"/>
</dbReference>
<evidence type="ECO:0000256" key="2">
    <source>
        <dbReference type="ARBA" id="ARBA00023002"/>
    </source>
</evidence>
<feature type="domain" description="D-isomer specific 2-hydroxyacid dehydrogenase NAD-binding" evidence="6">
    <location>
        <begin position="105"/>
        <end position="277"/>
    </location>
</feature>
<dbReference type="PROSITE" id="PS00065">
    <property type="entry name" value="D_2_HYDROXYACID_DH_1"/>
    <property type="match status" value="1"/>
</dbReference>
<reference evidence="7 8" key="1">
    <citation type="submission" date="2017-06" db="EMBL/GenBank/DDBJ databases">
        <title>Draft Genome Sequence of Natranaerobius trueperi halophilic, alkalithermophilic bacteria from soda lakes.</title>
        <authorList>
            <person name="Zhao B."/>
        </authorList>
    </citation>
    <scope>NUCLEOTIDE SEQUENCE [LARGE SCALE GENOMIC DNA]</scope>
    <source>
        <strain evidence="7 8">DSM 18760</strain>
    </source>
</reference>
<dbReference type="Proteomes" id="UP000214588">
    <property type="component" value="Unassembled WGS sequence"/>
</dbReference>
<name>A0A226C385_9FIRM</name>
<keyword evidence="2 4" id="KW-0560">Oxidoreductase</keyword>
<dbReference type="FunFam" id="3.40.50.720:FF:000203">
    <property type="entry name" value="D-3-phosphoglycerate dehydrogenase (SerA)"/>
    <property type="match status" value="1"/>
</dbReference>
<dbReference type="AlphaFoldDB" id="A0A226C385"/>
<comment type="caution">
    <text evidence="7">The sequence shown here is derived from an EMBL/GenBank/DDBJ whole genome shotgun (WGS) entry which is preliminary data.</text>
</comment>
<protein>
    <submittedName>
        <fullName evidence="7">D-2-hydroxyacid dehydrogenase</fullName>
    </submittedName>
</protein>
<feature type="domain" description="D-isomer specific 2-hydroxyacid dehydrogenase catalytic" evidence="5">
    <location>
        <begin position="15"/>
        <end position="308"/>
    </location>
</feature>
<evidence type="ECO:0000259" key="6">
    <source>
        <dbReference type="Pfam" id="PF02826"/>
    </source>
</evidence>
<evidence type="ECO:0000256" key="1">
    <source>
        <dbReference type="ARBA" id="ARBA00005854"/>
    </source>
</evidence>
<dbReference type="Pfam" id="PF02826">
    <property type="entry name" value="2-Hacid_dh_C"/>
    <property type="match status" value="1"/>
</dbReference>
<dbReference type="RefSeq" id="WP_089022343.1">
    <property type="nucleotide sequence ID" value="NZ_NIQC01000001.1"/>
</dbReference>
<dbReference type="InterPro" id="IPR029753">
    <property type="entry name" value="D-isomer_DH_CS"/>
</dbReference>
<dbReference type="InterPro" id="IPR006140">
    <property type="entry name" value="D-isomer_DH_NAD-bd"/>
</dbReference>
<dbReference type="Pfam" id="PF00389">
    <property type="entry name" value="2-Hacid_dh"/>
    <property type="match status" value="1"/>
</dbReference>
<dbReference type="CDD" id="cd05300">
    <property type="entry name" value="2-Hacid_dh_1"/>
    <property type="match status" value="1"/>
</dbReference>
<gene>
    <name evidence="7" type="ORF">CDO51_00500</name>
</gene>
<dbReference type="SUPFAM" id="SSF51735">
    <property type="entry name" value="NAD(P)-binding Rossmann-fold domains"/>
    <property type="match status" value="1"/>
</dbReference>
<comment type="similarity">
    <text evidence="1 4">Belongs to the D-isomer specific 2-hydroxyacid dehydrogenase family.</text>
</comment>
<dbReference type="Gene3D" id="3.40.50.720">
    <property type="entry name" value="NAD(P)-binding Rossmann-like Domain"/>
    <property type="match status" value="2"/>
</dbReference>
<dbReference type="PROSITE" id="PS00671">
    <property type="entry name" value="D_2_HYDROXYACID_DH_3"/>
    <property type="match status" value="1"/>
</dbReference>
<evidence type="ECO:0000256" key="3">
    <source>
        <dbReference type="ARBA" id="ARBA00023027"/>
    </source>
</evidence>
<evidence type="ECO:0000313" key="7">
    <source>
        <dbReference type="EMBL" id="OWZ84919.1"/>
    </source>
</evidence>
<dbReference type="PANTHER" id="PTHR43333">
    <property type="entry name" value="2-HACID_DH_C DOMAIN-CONTAINING PROTEIN"/>
    <property type="match status" value="1"/>
</dbReference>
<evidence type="ECO:0000259" key="5">
    <source>
        <dbReference type="Pfam" id="PF00389"/>
    </source>
</evidence>
<evidence type="ECO:0000313" key="8">
    <source>
        <dbReference type="Proteomes" id="UP000214588"/>
    </source>
</evidence>
<evidence type="ECO:0000256" key="4">
    <source>
        <dbReference type="RuleBase" id="RU003719"/>
    </source>
</evidence>